<comment type="function">
    <text evidence="1">Ubiquitin ligase protein which is a component of the N-end rule pathway. Recognizes and binds to proteins bearing specific N-terminal residues that are destabilizing according to the N-end rule, leading to their ubiquitination and subsequent degradation.</text>
</comment>
<dbReference type="PANTHER" id="PTHR21497">
    <property type="entry name" value="UBIQUITIN LIGASE E3 ALPHA-RELATED"/>
    <property type="match status" value="1"/>
</dbReference>
<comment type="similarity">
    <text evidence="1">Belongs to the E3 ubiquitin-protein ligase UBR1-like family.</text>
</comment>
<keyword evidence="3" id="KW-1185">Reference proteome</keyword>
<dbReference type="Proteomes" id="UP000269396">
    <property type="component" value="Unassembled WGS sequence"/>
</dbReference>
<dbReference type="GO" id="GO:0071596">
    <property type="term" value="P:ubiquitin-dependent protein catabolic process via the N-end rule pathway"/>
    <property type="evidence" value="ECO:0007669"/>
    <property type="project" value="UniProtKB-UniRule"/>
</dbReference>
<name>A0A3P8FM42_9TREM</name>
<dbReference type="EMBL" id="UZAL01040678">
    <property type="protein sequence ID" value="VDP77407.1"/>
    <property type="molecule type" value="Genomic_DNA"/>
</dbReference>
<feature type="non-terminal residue" evidence="2">
    <location>
        <position position="320"/>
    </location>
</feature>
<dbReference type="GO" id="GO:0008270">
    <property type="term" value="F:zinc ion binding"/>
    <property type="evidence" value="ECO:0007669"/>
    <property type="project" value="UniProtKB-UniRule"/>
</dbReference>
<keyword evidence="1" id="KW-0833">Ubl conjugation pathway</keyword>
<keyword evidence="1" id="KW-0479">Metal-binding</keyword>
<comment type="catalytic activity">
    <reaction evidence="1">
        <text>S-ubiquitinyl-[E2 ubiquitin-conjugating enzyme]-L-cysteine + [acceptor protein]-L-lysine = [E2 ubiquitin-conjugating enzyme]-L-cysteine + N(6)-ubiquitinyl-[acceptor protein]-L-lysine.</text>
        <dbReference type="EC" id="2.3.2.27"/>
    </reaction>
</comment>
<evidence type="ECO:0000256" key="1">
    <source>
        <dbReference type="RuleBase" id="RU366018"/>
    </source>
</evidence>
<sequence>MSSALVKQDRAEKARARRARIMARMSNMQRNFMDSLSQNEATTNEAELMDIDSPEVMNDTVNQSTITQPESIISTVVQQCALGPTRSLGGAAFIISDSSVSRGMDSSSLQNNELVTCNLCLEEVTEHASNRMVMAAHVCRSSVLSSRGIGWLEGPVTMSVVERLCVENEMIGSESSTVVGNHPVHYDKIFPANKIHNDDNQVINNLLQLFLLNLGLIPFLASVSTTAAAKCAGSSRMGLRIIPELLSGIRCLELRKDTSMSIDFTNKNALGPGLIDQLLDSYGLSSDQDINHSFILDPWHPRPLVSSRDPISEEGSFFTF</sequence>
<proteinExistence type="inferred from homology"/>
<dbReference type="GO" id="GO:0016567">
    <property type="term" value="P:protein ubiquitination"/>
    <property type="evidence" value="ECO:0007669"/>
    <property type="project" value="UniProtKB-UniRule"/>
</dbReference>
<evidence type="ECO:0000313" key="2">
    <source>
        <dbReference type="EMBL" id="VDP77407.1"/>
    </source>
</evidence>
<keyword evidence="1" id="KW-0863">Zinc-finger</keyword>
<accession>A0A3P8FM42</accession>
<evidence type="ECO:0000313" key="3">
    <source>
        <dbReference type="Proteomes" id="UP000269396"/>
    </source>
</evidence>
<gene>
    <name evidence="2" type="ORF">SMTD_LOCUS18548</name>
</gene>
<dbReference type="PANTHER" id="PTHR21497:SF24">
    <property type="entry name" value="E3 UBIQUITIN-PROTEIN LIGASE UBR1"/>
    <property type="match status" value="1"/>
</dbReference>
<reference evidence="2 3" key="1">
    <citation type="submission" date="2018-11" db="EMBL/GenBank/DDBJ databases">
        <authorList>
            <consortium name="Pathogen Informatics"/>
        </authorList>
    </citation>
    <scope>NUCLEOTIDE SEQUENCE [LARGE SCALE GENOMIC DNA]</scope>
    <source>
        <strain>Denwood</strain>
        <strain evidence="3">Zambia</strain>
    </source>
</reference>
<keyword evidence="1" id="KW-0808">Transferase</keyword>
<dbReference type="InterPro" id="IPR039164">
    <property type="entry name" value="UBR1-like"/>
</dbReference>
<organism evidence="2 3">
    <name type="scientific">Schistosoma mattheei</name>
    <dbReference type="NCBI Taxonomy" id="31246"/>
    <lineage>
        <taxon>Eukaryota</taxon>
        <taxon>Metazoa</taxon>
        <taxon>Spiralia</taxon>
        <taxon>Lophotrochozoa</taxon>
        <taxon>Platyhelminthes</taxon>
        <taxon>Trematoda</taxon>
        <taxon>Digenea</taxon>
        <taxon>Strigeidida</taxon>
        <taxon>Schistosomatoidea</taxon>
        <taxon>Schistosomatidae</taxon>
        <taxon>Schistosoma</taxon>
    </lineage>
</organism>
<dbReference type="GO" id="GO:0000151">
    <property type="term" value="C:ubiquitin ligase complex"/>
    <property type="evidence" value="ECO:0007669"/>
    <property type="project" value="TreeGrafter"/>
</dbReference>
<comment type="pathway">
    <text evidence="1">Protein modification; protein ubiquitination.</text>
</comment>
<dbReference type="EC" id="2.3.2.27" evidence="1"/>
<protein>
    <recommendedName>
        <fullName evidence="1">E3 ubiquitin-protein ligase</fullName>
        <ecNumber evidence="1">2.3.2.27</ecNumber>
    </recommendedName>
</protein>
<dbReference type="GO" id="GO:0061630">
    <property type="term" value="F:ubiquitin protein ligase activity"/>
    <property type="evidence" value="ECO:0007669"/>
    <property type="project" value="UniProtKB-UniRule"/>
</dbReference>
<dbReference type="AlphaFoldDB" id="A0A3P8FM42"/>
<keyword evidence="1" id="KW-0862">Zinc</keyword>
<dbReference type="GO" id="GO:0005737">
    <property type="term" value="C:cytoplasm"/>
    <property type="evidence" value="ECO:0007669"/>
    <property type="project" value="TreeGrafter"/>
</dbReference>